<sequence>MKHTPGPWLHPQGLALSRHKAGKPIDYEIPVTAGDRPIAFVSHYCAEESATARITERNRMEMQEANARLIAAAPDLLEALKLWQELWDNDNFVSGSVKASNERAKVLSMTAAAIRKAEEGK</sequence>
<name>A0A6J5M150_9CAUD</name>
<proteinExistence type="predicted"/>
<accession>A0A6J5M150</accession>
<protein>
    <submittedName>
        <fullName evidence="1">Uncharacterized protein</fullName>
    </submittedName>
</protein>
<reference evidence="1" key="1">
    <citation type="submission" date="2020-04" db="EMBL/GenBank/DDBJ databases">
        <authorList>
            <person name="Chiriac C."/>
            <person name="Salcher M."/>
            <person name="Ghai R."/>
            <person name="Kavagutti S V."/>
        </authorList>
    </citation>
    <scope>NUCLEOTIDE SEQUENCE</scope>
</reference>
<gene>
    <name evidence="1" type="ORF">UFOVP398_62</name>
</gene>
<dbReference type="EMBL" id="LR796376">
    <property type="protein sequence ID" value="CAB4140655.1"/>
    <property type="molecule type" value="Genomic_DNA"/>
</dbReference>
<evidence type="ECO:0000313" key="1">
    <source>
        <dbReference type="EMBL" id="CAB4140655.1"/>
    </source>
</evidence>
<organism evidence="1">
    <name type="scientific">uncultured Caudovirales phage</name>
    <dbReference type="NCBI Taxonomy" id="2100421"/>
    <lineage>
        <taxon>Viruses</taxon>
        <taxon>Duplodnaviria</taxon>
        <taxon>Heunggongvirae</taxon>
        <taxon>Uroviricota</taxon>
        <taxon>Caudoviricetes</taxon>
        <taxon>Peduoviridae</taxon>
        <taxon>Maltschvirus</taxon>
        <taxon>Maltschvirus maltsch</taxon>
    </lineage>
</organism>